<dbReference type="InterPro" id="IPR013425">
    <property type="entry name" value="Autotrns_rpt"/>
</dbReference>
<keyword evidence="1" id="KW-0732">Signal</keyword>
<gene>
    <name evidence="3" type="ORF">K1718_14985</name>
</gene>
<dbReference type="Pfam" id="PF12951">
    <property type="entry name" value="PATR"/>
    <property type="match status" value="4"/>
</dbReference>
<evidence type="ECO:0000313" key="3">
    <source>
        <dbReference type="EMBL" id="WFE87473.1"/>
    </source>
</evidence>
<reference evidence="3 4" key="1">
    <citation type="submission" date="2023-03" db="EMBL/GenBank/DDBJ databases">
        <title>Roseibium porphyridii sp. nov. and Roseibium rhodosorbium sp. nov. isolated from marine algae, Porphyridium cruentum and Rhodosorus marinus, respectively.</title>
        <authorList>
            <person name="Lee M.W."/>
            <person name="Choi B.J."/>
            <person name="Lee J.K."/>
            <person name="Choi D.G."/>
            <person name="Baek J.H."/>
            <person name="Bayburt H."/>
            <person name="Kim J.M."/>
            <person name="Han D.M."/>
            <person name="Kim K.H."/>
            <person name="Jeon C.O."/>
        </authorList>
    </citation>
    <scope>NUCLEOTIDE SEQUENCE [LARGE SCALE GENOMIC DNA]</scope>
    <source>
        <strain evidence="3 4">KMA01</strain>
    </source>
</reference>
<dbReference type="RefSeq" id="WP_265681843.1">
    <property type="nucleotide sequence ID" value="NZ_CP120863.1"/>
</dbReference>
<evidence type="ECO:0000259" key="2">
    <source>
        <dbReference type="PROSITE" id="PS51208"/>
    </source>
</evidence>
<dbReference type="InterPro" id="IPR005546">
    <property type="entry name" value="Autotransporte_beta"/>
</dbReference>
<dbReference type="Proteomes" id="UP001209803">
    <property type="component" value="Chromosome"/>
</dbReference>
<dbReference type="InterPro" id="IPR011050">
    <property type="entry name" value="Pectin_lyase_fold/virulence"/>
</dbReference>
<sequence length="1348" mass="133640">MTLCKFGFRGNRTPVSRSCGAPTRWLLNSHLLASTSLVAAGTITFAVTDVQAQQIDIADGQTTTINTLTPFDDINFAGDGRLDGTGLLQANGTPTTIDVTGSGSAFIDSNIGRNGGNGITLVNGDGGTGTLTMTGKLSGTSVIVQAGTLILNNDDGDAIGDTDGLTVRSGATISLQTDETVSRISGVGSFVLNANTLTFAGFGSTFYGVMSGTGGVVINAGDLHQFAAENTYTGSTTVNGGTLTIGLNSPPPGEGVILDSNAVLVNGGELILDVSETIGSLAGTGGTVHVEDPDGSLHTLTTGGNNASTTFGGSFSGGGILNKRGTGTFTLSGDNTGFDGTVTVSEGTLSLATTAAGGDGSFSITTTGSVIDYADGVTSAAPIDINSNTTQLQVLTGSATQSGVISETGGARPMEKIGDGTLTLTGTNTYTGGTTVTAGTLQLGNGGTTGSVAGDITNNAALIFNRSDAVTLSDVISGSGTVTKAGAGTLTLTGTNTYTGDTTVTSGTLVNQGTIAGAVVNNASFTNQAGGTTGAVTSAGTGSNAGTIASLINTGGTFTNTGTITAGASNSDGTTTNTGAIGGALVVSGGVFNQNAGGTLVGNTTVSGGQLNLNGTGTLSSASVTVNGGTLSTDGGSLAATAGVQVTGGTFALEGDETITTLTNAGTVTIGAGNTLAAAVITNSSGTIRVGANATLQGTGNTLNNSSLIDVATNGTVSDAGAINNLANGVINFNGPGGTATFASTTTGSIFNDGTINVVDGDVLVSGNLTNQGSGQLGVAGGDMTGIGVLTNTSTATSGVSVGAGRLLSADSIVNSTGAMFSNAGTLTVTRGLTNATGATLTTTGTLNGAVTNRGTLNATGTINGAVTNGGVFSTGGSGAIAAVTINGNLVQTADGSLVVDVDRASSTNDRLTVTGTADLAGTVDLNLTGADPVGLFTIVSAGGGVTDTGLALGTMQTFTNPLTEVQLVYPNANDVALNFSFNAEAGTFNSNQTNTLTTLNAINTGHTGETGPVIQGLFNLGSVGEMRTALNQLSPEIALNTETASLFSAANFTNSLFSCPVEGGAHAFIREGDCLWLRPQGRLLSVDETEDRIGFEERVGGVSVGGQYQVWTDWHAGFGLGYEQGTLDSNAGASARSDRLHLGGTLKYQHGALLIAGAVSGGVGAYETTRSVNFGGLRAVNKGDYDISYAGAQMRLAYLLEESGFYAKPQVDLYLAYLDRDGFTETGNSATALSVDSSEETNFSVTPAIEIGSEHALSNGWTARMRLKAGVTLSSQGQNSLTAHFAGAPAGAPGFESTSDVDNVLADVEAGVMLLSGSNTALELGYQGRLSPGTRQHAGFIKASLKF</sequence>
<name>A0ABY8EWV4_9HYPH</name>
<dbReference type="NCBIfam" id="TIGR02601">
    <property type="entry name" value="autotrns_rpt"/>
    <property type="match status" value="4"/>
</dbReference>
<dbReference type="SUPFAM" id="SSF51126">
    <property type="entry name" value="Pectin lyase-like"/>
    <property type="match status" value="3"/>
</dbReference>
<dbReference type="InterPro" id="IPR036709">
    <property type="entry name" value="Autotransporte_beta_dom_sf"/>
</dbReference>
<protein>
    <submittedName>
        <fullName evidence="3">Autotransporter domain-containing protein</fullName>
    </submittedName>
</protein>
<dbReference type="Pfam" id="PF03797">
    <property type="entry name" value="Autotransporter"/>
    <property type="match status" value="1"/>
</dbReference>
<proteinExistence type="predicted"/>
<organism evidence="3 4">
    <name type="scientific">Roseibium porphyridii</name>
    <dbReference type="NCBI Taxonomy" id="2866279"/>
    <lineage>
        <taxon>Bacteria</taxon>
        <taxon>Pseudomonadati</taxon>
        <taxon>Pseudomonadota</taxon>
        <taxon>Alphaproteobacteria</taxon>
        <taxon>Hyphomicrobiales</taxon>
        <taxon>Stappiaceae</taxon>
        <taxon>Roseibium</taxon>
    </lineage>
</organism>
<dbReference type="Gene3D" id="2.40.128.130">
    <property type="entry name" value="Autotransporter beta-domain"/>
    <property type="match status" value="1"/>
</dbReference>
<evidence type="ECO:0000313" key="4">
    <source>
        <dbReference type="Proteomes" id="UP001209803"/>
    </source>
</evidence>
<dbReference type="SUPFAM" id="SSF103515">
    <property type="entry name" value="Autotransporter"/>
    <property type="match status" value="1"/>
</dbReference>
<dbReference type="EMBL" id="CP120863">
    <property type="protein sequence ID" value="WFE87473.1"/>
    <property type="molecule type" value="Genomic_DNA"/>
</dbReference>
<evidence type="ECO:0000256" key="1">
    <source>
        <dbReference type="ARBA" id="ARBA00022729"/>
    </source>
</evidence>
<dbReference type="InterPro" id="IPR012332">
    <property type="entry name" value="Autotransporter_pectin_lyase_C"/>
</dbReference>
<dbReference type="Gene3D" id="2.160.20.20">
    <property type="match status" value="1"/>
</dbReference>
<accession>A0ABY8EWV4</accession>
<dbReference type="PROSITE" id="PS51208">
    <property type="entry name" value="AUTOTRANSPORTER"/>
    <property type="match status" value="1"/>
</dbReference>
<feature type="domain" description="Autotransporter" evidence="2">
    <location>
        <begin position="1069"/>
        <end position="1348"/>
    </location>
</feature>
<dbReference type="SMART" id="SM00869">
    <property type="entry name" value="Autotransporter"/>
    <property type="match status" value="1"/>
</dbReference>
<keyword evidence="4" id="KW-1185">Reference proteome</keyword>